<dbReference type="InterPro" id="IPR007627">
    <property type="entry name" value="RNA_pol_sigma70_r2"/>
</dbReference>
<feature type="domain" description="RNA polymerase sigma factor 70 region 4 type 2" evidence="6">
    <location>
        <begin position="109"/>
        <end position="161"/>
    </location>
</feature>
<dbReference type="NCBIfam" id="TIGR02989">
    <property type="entry name" value="Sig-70_gvs1"/>
    <property type="match status" value="1"/>
</dbReference>
<dbReference type="GO" id="GO:0016987">
    <property type="term" value="F:sigma factor activity"/>
    <property type="evidence" value="ECO:0007669"/>
    <property type="project" value="UniProtKB-KW"/>
</dbReference>
<proteinExistence type="inferred from homology"/>
<dbReference type="InterPro" id="IPR013249">
    <property type="entry name" value="RNA_pol_sigma70_r4_t2"/>
</dbReference>
<dbReference type="InterPro" id="IPR036388">
    <property type="entry name" value="WH-like_DNA-bd_sf"/>
</dbReference>
<keyword evidence="4" id="KW-0804">Transcription</keyword>
<dbReference type="Gene3D" id="1.10.1740.10">
    <property type="match status" value="1"/>
</dbReference>
<keyword evidence="3" id="KW-0731">Sigma factor</keyword>
<name>A0A518DH69_9BACT</name>
<accession>A0A518DH69</accession>
<dbReference type="NCBIfam" id="TIGR02937">
    <property type="entry name" value="sigma70-ECF"/>
    <property type="match status" value="1"/>
</dbReference>
<dbReference type="GO" id="GO:0006352">
    <property type="term" value="P:DNA-templated transcription initiation"/>
    <property type="evidence" value="ECO:0007669"/>
    <property type="project" value="InterPro"/>
</dbReference>
<dbReference type="Gene3D" id="1.10.10.10">
    <property type="entry name" value="Winged helix-like DNA-binding domain superfamily/Winged helix DNA-binding domain"/>
    <property type="match status" value="1"/>
</dbReference>
<comment type="similarity">
    <text evidence="1">Belongs to the sigma-70 factor family. ECF subfamily.</text>
</comment>
<protein>
    <submittedName>
        <fullName evidence="7">RNA polymerase sigma factor CnrH</fullName>
    </submittedName>
</protein>
<dbReference type="OrthoDB" id="6383365at2"/>
<dbReference type="EMBL" id="CP036291">
    <property type="protein sequence ID" value="QDU90817.1"/>
    <property type="molecule type" value="Genomic_DNA"/>
</dbReference>
<dbReference type="InterPro" id="IPR013325">
    <property type="entry name" value="RNA_pol_sigma_r2"/>
</dbReference>
<dbReference type="PANTHER" id="PTHR43133:SF51">
    <property type="entry name" value="RNA POLYMERASE SIGMA FACTOR"/>
    <property type="match status" value="1"/>
</dbReference>
<dbReference type="Pfam" id="PF08281">
    <property type="entry name" value="Sigma70_r4_2"/>
    <property type="match status" value="1"/>
</dbReference>
<evidence type="ECO:0000256" key="4">
    <source>
        <dbReference type="ARBA" id="ARBA00023163"/>
    </source>
</evidence>
<dbReference type="GO" id="GO:0003677">
    <property type="term" value="F:DNA binding"/>
    <property type="evidence" value="ECO:0007669"/>
    <property type="project" value="InterPro"/>
</dbReference>
<evidence type="ECO:0000256" key="1">
    <source>
        <dbReference type="ARBA" id="ARBA00010641"/>
    </source>
</evidence>
<sequence>MEASLKAADEFVRLFSLNEKTVRRYAMSLLADWSAVDDVMQNASIAMLRKFDEYDPAQPFAGWACRFAYYEVLEWRRRAAKRRCFSLSTIELLADRPAEFPREAESRLNSLRQCMAKLSEPDVELIKLRYATSRSVREVASTMGVTAKNLYKKLARIRRNLLACIENTATREEAAG</sequence>
<dbReference type="Proteomes" id="UP000317429">
    <property type="component" value="Chromosome"/>
</dbReference>
<dbReference type="PANTHER" id="PTHR43133">
    <property type="entry name" value="RNA POLYMERASE ECF-TYPE SIGMA FACTO"/>
    <property type="match status" value="1"/>
</dbReference>
<dbReference type="InterPro" id="IPR014331">
    <property type="entry name" value="RNA_pol_sigma70_ECF_RHOBA"/>
</dbReference>
<evidence type="ECO:0000313" key="8">
    <source>
        <dbReference type="Proteomes" id="UP000317429"/>
    </source>
</evidence>
<keyword evidence="8" id="KW-1185">Reference proteome</keyword>
<feature type="domain" description="RNA polymerase sigma-70 region 2" evidence="5">
    <location>
        <begin position="14"/>
        <end position="81"/>
    </location>
</feature>
<evidence type="ECO:0000259" key="6">
    <source>
        <dbReference type="Pfam" id="PF08281"/>
    </source>
</evidence>
<dbReference type="Pfam" id="PF04542">
    <property type="entry name" value="Sigma70_r2"/>
    <property type="match status" value="1"/>
</dbReference>
<dbReference type="RefSeq" id="WP_145290061.1">
    <property type="nucleotide sequence ID" value="NZ_CP036291.1"/>
</dbReference>
<dbReference type="InterPro" id="IPR039425">
    <property type="entry name" value="RNA_pol_sigma-70-like"/>
</dbReference>
<dbReference type="AlphaFoldDB" id="A0A518DH69"/>
<keyword evidence="2" id="KW-0805">Transcription regulation</keyword>
<evidence type="ECO:0000259" key="5">
    <source>
        <dbReference type="Pfam" id="PF04542"/>
    </source>
</evidence>
<evidence type="ECO:0000256" key="2">
    <source>
        <dbReference type="ARBA" id="ARBA00023015"/>
    </source>
</evidence>
<evidence type="ECO:0000313" key="7">
    <source>
        <dbReference type="EMBL" id="QDU90817.1"/>
    </source>
</evidence>
<dbReference type="SUPFAM" id="SSF88659">
    <property type="entry name" value="Sigma3 and sigma4 domains of RNA polymerase sigma factors"/>
    <property type="match status" value="1"/>
</dbReference>
<gene>
    <name evidence="7" type="primary">cnrH_2</name>
    <name evidence="7" type="ORF">Pla175_42300</name>
</gene>
<dbReference type="SUPFAM" id="SSF88946">
    <property type="entry name" value="Sigma2 domain of RNA polymerase sigma factors"/>
    <property type="match status" value="1"/>
</dbReference>
<dbReference type="InterPro" id="IPR014284">
    <property type="entry name" value="RNA_pol_sigma-70_dom"/>
</dbReference>
<dbReference type="KEGG" id="pnd:Pla175_42300"/>
<evidence type="ECO:0000256" key="3">
    <source>
        <dbReference type="ARBA" id="ARBA00023082"/>
    </source>
</evidence>
<organism evidence="7 8">
    <name type="scientific">Pirellulimonas nuda</name>
    <dbReference type="NCBI Taxonomy" id="2528009"/>
    <lineage>
        <taxon>Bacteria</taxon>
        <taxon>Pseudomonadati</taxon>
        <taxon>Planctomycetota</taxon>
        <taxon>Planctomycetia</taxon>
        <taxon>Pirellulales</taxon>
        <taxon>Lacipirellulaceae</taxon>
        <taxon>Pirellulimonas</taxon>
    </lineage>
</organism>
<reference evidence="7 8" key="1">
    <citation type="submission" date="2019-02" db="EMBL/GenBank/DDBJ databases">
        <title>Deep-cultivation of Planctomycetes and their phenomic and genomic characterization uncovers novel biology.</title>
        <authorList>
            <person name="Wiegand S."/>
            <person name="Jogler M."/>
            <person name="Boedeker C."/>
            <person name="Pinto D."/>
            <person name="Vollmers J."/>
            <person name="Rivas-Marin E."/>
            <person name="Kohn T."/>
            <person name="Peeters S.H."/>
            <person name="Heuer A."/>
            <person name="Rast P."/>
            <person name="Oberbeckmann S."/>
            <person name="Bunk B."/>
            <person name="Jeske O."/>
            <person name="Meyerdierks A."/>
            <person name="Storesund J.E."/>
            <person name="Kallscheuer N."/>
            <person name="Luecker S."/>
            <person name="Lage O.M."/>
            <person name="Pohl T."/>
            <person name="Merkel B.J."/>
            <person name="Hornburger P."/>
            <person name="Mueller R.-W."/>
            <person name="Bruemmer F."/>
            <person name="Labrenz M."/>
            <person name="Spormann A.M."/>
            <person name="Op den Camp H."/>
            <person name="Overmann J."/>
            <person name="Amann R."/>
            <person name="Jetten M.S.M."/>
            <person name="Mascher T."/>
            <person name="Medema M.H."/>
            <person name="Devos D.P."/>
            <person name="Kaster A.-K."/>
            <person name="Ovreas L."/>
            <person name="Rohde M."/>
            <person name="Galperin M.Y."/>
            <person name="Jogler C."/>
        </authorList>
    </citation>
    <scope>NUCLEOTIDE SEQUENCE [LARGE SCALE GENOMIC DNA]</scope>
    <source>
        <strain evidence="7 8">Pla175</strain>
    </source>
</reference>
<dbReference type="InterPro" id="IPR013324">
    <property type="entry name" value="RNA_pol_sigma_r3/r4-like"/>
</dbReference>